<sequence length="157" mass="17913">MVNHFVFECGHRFPEFPSTLKKLKRALSFRRAFSTKAKAPKDIAREGLCEVCVDFTAQDFLAAGTHAENVNKTFTELRDERVRETIAFAKEEARKAAKEAAKEEEEEAPTLRHPTPRLPTPRHHILRKPVPGSADVKLFDEEEDDGTEWLLAKDPEE</sequence>
<evidence type="ECO:0000313" key="2">
    <source>
        <dbReference type="EMBL" id="THV53822.1"/>
    </source>
</evidence>
<protein>
    <submittedName>
        <fullName evidence="2">Uncharacterized protein</fullName>
    </submittedName>
</protein>
<name>A0A4S8R9T4_9HELO</name>
<proteinExistence type="predicted"/>
<dbReference type="OrthoDB" id="3541947at2759"/>
<dbReference type="EMBL" id="PQXL01000041">
    <property type="protein sequence ID" value="THV53822.1"/>
    <property type="molecule type" value="Genomic_DNA"/>
</dbReference>
<evidence type="ECO:0000256" key="1">
    <source>
        <dbReference type="SAM" id="MobiDB-lite"/>
    </source>
</evidence>
<dbReference type="Proteomes" id="UP000308671">
    <property type="component" value="Unassembled WGS sequence"/>
</dbReference>
<comment type="caution">
    <text evidence="2">The sequence shown here is derived from an EMBL/GenBank/DDBJ whole genome shotgun (WGS) entry which is preliminary data.</text>
</comment>
<keyword evidence="3" id="KW-1185">Reference proteome</keyword>
<organism evidence="2 3">
    <name type="scientific">Botrytis galanthina</name>
    <dbReference type="NCBI Taxonomy" id="278940"/>
    <lineage>
        <taxon>Eukaryota</taxon>
        <taxon>Fungi</taxon>
        <taxon>Dikarya</taxon>
        <taxon>Ascomycota</taxon>
        <taxon>Pezizomycotina</taxon>
        <taxon>Leotiomycetes</taxon>
        <taxon>Helotiales</taxon>
        <taxon>Sclerotiniaceae</taxon>
        <taxon>Botrytis</taxon>
    </lineage>
</organism>
<dbReference type="AlphaFoldDB" id="A0A4S8R9T4"/>
<feature type="region of interest" description="Disordered" evidence="1">
    <location>
        <begin position="94"/>
        <end position="135"/>
    </location>
</feature>
<accession>A0A4S8R9T4</accession>
<evidence type="ECO:0000313" key="3">
    <source>
        <dbReference type="Proteomes" id="UP000308671"/>
    </source>
</evidence>
<reference evidence="2 3" key="1">
    <citation type="submission" date="2017-12" db="EMBL/GenBank/DDBJ databases">
        <title>Comparative genomics of Botrytis spp.</title>
        <authorList>
            <person name="Valero-Jimenez C.A."/>
            <person name="Tapia P."/>
            <person name="Veloso J."/>
            <person name="Silva-Moreno E."/>
            <person name="Staats M."/>
            <person name="Valdes J.H."/>
            <person name="Van Kan J.A.L."/>
        </authorList>
    </citation>
    <scope>NUCLEOTIDE SEQUENCE [LARGE SCALE GENOMIC DNA]</scope>
    <source>
        <strain evidence="2 3">MUCL435</strain>
    </source>
</reference>
<gene>
    <name evidence="2" type="ORF">BGAL_0041g00310</name>
</gene>